<dbReference type="GeneID" id="19879166"/>
<reference evidence="2" key="1">
    <citation type="submission" date="2011-03" db="EMBL/GenBank/DDBJ databases">
        <title>The genome sequence of Vavraia culicis strain floridensis.</title>
        <authorList>
            <consortium name="The Broad Institute Genome Sequencing Platform"/>
            <person name="Cuomo C."/>
            <person name="Becnel J."/>
            <person name="Sanscrainte N."/>
            <person name="Young S.K."/>
            <person name="Zeng Q."/>
            <person name="Gargeya S."/>
            <person name="Fitzgerald M."/>
            <person name="Haas B."/>
            <person name="Abouelleil A."/>
            <person name="Alvarado L."/>
            <person name="Arachchi H.M."/>
            <person name="Berlin A."/>
            <person name="Chapman S.B."/>
            <person name="Gearin G."/>
            <person name="Goldberg J."/>
            <person name="Griggs A."/>
            <person name="Gujja S."/>
            <person name="Hansen M."/>
            <person name="Heiman D."/>
            <person name="Howarth C."/>
            <person name="Larimer J."/>
            <person name="Lui A."/>
            <person name="MacDonald P.J.P."/>
            <person name="McCowen C."/>
            <person name="Montmayeur A."/>
            <person name="Murphy C."/>
            <person name="Neiman D."/>
            <person name="Pearson M."/>
            <person name="Priest M."/>
            <person name="Roberts A."/>
            <person name="Saif S."/>
            <person name="Shea T."/>
            <person name="Sisk P."/>
            <person name="Stolte C."/>
            <person name="Sykes S."/>
            <person name="Wortman J."/>
            <person name="Nusbaum C."/>
            <person name="Birren B."/>
        </authorList>
    </citation>
    <scope>NUCLEOTIDE SEQUENCE [LARGE SCALE GENOMIC DNA]</scope>
    <source>
        <strain evidence="2">floridensis</strain>
    </source>
</reference>
<accession>L2GUY4</accession>
<sequence>MSFPTDSTVHLRPALNQCNQMSIFALLCALRCYRCFRCVRSSRVALPFFSPHSSGTTRDRMYEYLPRLQGDAVIDLHQIFSFTLIYGTSSHAEHNSVHSSDRGLFVSVSTAVHTVSTQALFNDGNRSVDVLRGGSAKRAEDENDRIVMADERERAVQRA</sequence>
<dbReference type="VEuPathDB" id="MicrosporidiaDB:VCUG_01287"/>
<protein>
    <submittedName>
        <fullName evidence="1">Uncharacterized protein</fullName>
    </submittedName>
</protein>
<dbReference type="HOGENOM" id="CLU_1662139_0_0_1"/>
<proteinExistence type="predicted"/>
<name>L2GUY4_VAVCU</name>
<gene>
    <name evidence="1" type="ORF">VCUG_01287</name>
</gene>
<organism evidence="1 2">
    <name type="scientific">Vavraia culicis (isolate floridensis)</name>
    <name type="common">Microsporidian parasite</name>
    <dbReference type="NCBI Taxonomy" id="948595"/>
    <lineage>
        <taxon>Eukaryota</taxon>
        <taxon>Fungi</taxon>
        <taxon>Fungi incertae sedis</taxon>
        <taxon>Microsporidia</taxon>
        <taxon>Pleistophoridae</taxon>
        <taxon>Vavraia</taxon>
    </lineage>
</organism>
<evidence type="ECO:0000313" key="2">
    <source>
        <dbReference type="Proteomes" id="UP000011081"/>
    </source>
</evidence>
<evidence type="ECO:0000313" key="1">
    <source>
        <dbReference type="EMBL" id="ELA47187.1"/>
    </source>
</evidence>
<dbReference type="AlphaFoldDB" id="L2GUY4"/>
<dbReference type="Proteomes" id="UP000011081">
    <property type="component" value="Unassembled WGS sequence"/>
</dbReference>
<dbReference type="InParanoid" id="L2GUY4"/>
<dbReference type="EMBL" id="GL877422">
    <property type="protein sequence ID" value="ELA47187.1"/>
    <property type="molecule type" value="Genomic_DNA"/>
</dbReference>
<keyword evidence="2" id="KW-1185">Reference proteome</keyword>
<dbReference type="RefSeq" id="XP_008074305.1">
    <property type="nucleotide sequence ID" value="XM_008076114.1"/>
</dbReference>